<sequence length="270" mass="31007">MRHEYSRRRRNQQRAEALIDSLTGQEEVDKVDLRRYQAVGNRFQALYRDNVPQVVRRGCDEKSPDGLWKFWTAIGDLFCWIKRGIQKVIKVVKDDITGDWEFFVEIAGKVYKSVLDAVMGAIERLFENDFKRTKQVLHNVKKLYLKHHVDQIGAARVAFRKSIDAAGQKLLEWTGIWDWSSLGMRSSCQRLKLKGAFRWRRLWGASLENSNTEAEQLIKILLNTISAQGKVLSGVYNGLRESVSGFKGMNVWDIIKAIVAILGTGMRSSD</sequence>
<gene>
    <name evidence="1" type="ORF">PT974_04762</name>
</gene>
<dbReference type="EMBL" id="JAVFKD010000010">
    <property type="protein sequence ID" value="KAK5994290.1"/>
    <property type="molecule type" value="Genomic_DNA"/>
</dbReference>
<evidence type="ECO:0000313" key="2">
    <source>
        <dbReference type="Proteomes" id="UP001338125"/>
    </source>
</evidence>
<evidence type="ECO:0000313" key="1">
    <source>
        <dbReference type="EMBL" id="KAK5994290.1"/>
    </source>
</evidence>
<comment type="caution">
    <text evidence="1">The sequence shown here is derived from an EMBL/GenBank/DDBJ whole genome shotgun (WGS) entry which is preliminary data.</text>
</comment>
<keyword evidence="2" id="KW-1185">Reference proteome</keyword>
<organism evidence="1 2">
    <name type="scientific">Cladobotryum mycophilum</name>
    <dbReference type="NCBI Taxonomy" id="491253"/>
    <lineage>
        <taxon>Eukaryota</taxon>
        <taxon>Fungi</taxon>
        <taxon>Dikarya</taxon>
        <taxon>Ascomycota</taxon>
        <taxon>Pezizomycotina</taxon>
        <taxon>Sordariomycetes</taxon>
        <taxon>Hypocreomycetidae</taxon>
        <taxon>Hypocreales</taxon>
        <taxon>Hypocreaceae</taxon>
        <taxon>Cladobotryum</taxon>
    </lineage>
</organism>
<reference evidence="1 2" key="1">
    <citation type="submission" date="2024-01" db="EMBL/GenBank/DDBJ databases">
        <title>Complete genome of Cladobotryum mycophilum ATHUM6906.</title>
        <authorList>
            <person name="Christinaki A.C."/>
            <person name="Myridakis A.I."/>
            <person name="Kouvelis V.N."/>
        </authorList>
    </citation>
    <scope>NUCLEOTIDE SEQUENCE [LARGE SCALE GENOMIC DNA]</scope>
    <source>
        <strain evidence="1 2">ATHUM6906</strain>
    </source>
</reference>
<dbReference type="Proteomes" id="UP001338125">
    <property type="component" value="Unassembled WGS sequence"/>
</dbReference>
<name>A0ABR0SRE0_9HYPO</name>
<proteinExistence type="predicted"/>
<accession>A0ABR0SRE0</accession>
<evidence type="ECO:0008006" key="3">
    <source>
        <dbReference type="Google" id="ProtNLM"/>
    </source>
</evidence>
<protein>
    <recommendedName>
        <fullName evidence="3">Fungal STAND N-terminal Goodbye domain-containing protein</fullName>
    </recommendedName>
</protein>